<keyword evidence="3" id="KW-1185">Reference proteome</keyword>
<dbReference type="Pfam" id="PF12893">
    <property type="entry name" value="Lumazine_bd_2"/>
    <property type="match status" value="1"/>
</dbReference>
<protein>
    <submittedName>
        <fullName evidence="2">Nuclear transport factor 2 family protein</fullName>
    </submittedName>
</protein>
<feature type="chain" id="PRO_5037968071" evidence="1">
    <location>
        <begin position="23"/>
        <end position="142"/>
    </location>
</feature>
<organism evidence="2 3">
    <name type="scientific">Mucilaginibacter glaciei</name>
    <dbReference type="NCBI Taxonomy" id="2772109"/>
    <lineage>
        <taxon>Bacteria</taxon>
        <taxon>Pseudomonadati</taxon>
        <taxon>Bacteroidota</taxon>
        <taxon>Sphingobacteriia</taxon>
        <taxon>Sphingobacteriales</taxon>
        <taxon>Sphingobacteriaceae</taxon>
        <taxon>Mucilaginibacter</taxon>
    </lineage>
</organism>
<evidence type="ECO:0000313" key="2">
    <source>
        <dbReference type="EMBL" id="MBD1392958.1"/>
    </source>
</evidence>
<comment type="caution">
    <text evidence="2">The sequence shown here is derived from an EMBL/GenBank/DDBJ whole genome shotgun (WGS) entry which is preliminary data.</text>
</comment>
<dbReference type="InterPro" id="IPR032710">
    <property type="entry name" value="NTF2-like_dom_sf"/>
</dbReference>
<keyword evidence="1" id="KW-0732">Signal</keyword>
<feature type="signal peptide" evidence="1">
    <location>
        <begin position="1"/>
        <end position="22"/>
    </location>
</feature>
<evidence type="ECO:0000313" key="3">
    <source>
        <dbReference type="Proteomes" id="UP000619078"/>
    </source>
</evidence>
<dbReference type="EMBL" id="JACWMX010000003">
    <property type="protein sequence ID" value="MBD1392958.1"/>
    <property type="molecule type" value="Genomic_DNA"/>
</dbReference>
<dbReference type="Proteomes" id="UP000619078">
    <property type="component" value="Unassembled WGS sequence"/>
</dbReference>
<dbReference type="AlphaFoldDB" id="A0A926NPE0"/>
<dbReference type="Gene3D" id="3.10.450.50">
    <property type="match status" value="1"/>
</dbReference>
<proteinExistence type="predicted"/>
<gene>
    <name evidence="2" type="ORF">IDJ76_07605</name>
</gene>
<evidence type="ECO:0000256" key="1">
    <source>
        <dbReference type="SAM" id="SignalP"/>
    </source>
</evidence>
<sequence length="142" mass="15864">MKTLKSIMLGLALLIIGGTVKAHTPPVNDNLTKTYAVNTYINAITRGKMDGLSDVLDKSVKFSMLRGNDVLSFDKKEMLDFMRKDRNVQQSCLTSTHVVESSNDIAMVRVDMQYDNFVRSNYVTIANTGAGWKITSVYSVFK</sequence>
<dbReference type="SUPFAM" id="SSF54427">
    <property type="entry name" value="NTF2-like"/>
    <property type="match status" value="1"/>
</dbReference>
<dbReference type="InterPro" id="IPR039437">
    <property type="entry name" value="FrzH/put_lumazine-bd"/>
</dbReference>
<reference evidence="2" key="1">
    <citation type="submission" date="2020-09" db="EMBL/GenBank/DDBJ databases">
        <title>Novel species of Mucilaginibacter isolated from a glacier on the Tibetan Plateau.</title>
        <authorList>
            <person name="Liu Q."/>
            <person name="Xin Y.-H."/>
        </authorList>
    </citation>
    <scope>NUCLEOTIDE SEQUENCE</scope>
    <source>
        <strain evidence="2">ZB1P21</strain>
    </source>
</reference>
<dbReference type="RefSeq" id="WP_191162411.1">
    <property type="nucleotide sequence ID" value="NZ_JACWMX010000003.1"/>
</dbReference>
<name>A0A926NPE0_9SPHI</name>
<accession>A0A926NPE0</accession>